<evidence type="ECO:0000313" key="3">
    <source>
        <dbReference type="EMBL" id="KYQ99872.1"/>
    </source>
</evidence>
<keyword evidence="1" id="KW-1133">Transmembrane helix</keyword>
<evidence type="ECO:0000313" key="4">
    <source>
        <dbReference type="Proteomes" id="UP000076078"/>
    </source>
</evidence>
<sequence length="516" mass="55973">MKHQIFVVLLLILGTFIGSALSQNTTCVVYISLNYPVNDNITYCGSNMQTNPCQSFNSALQACIDQNITSDMTFNFDIGTFLFENQVVSLYNQRISLNGHLSGNTVLDMGSMTVDSVFVVQEPNSTVATKNDITHINLNWVVVQNMSWTSPNVNQQSFITVNSNISTVQINSDNCVFDRMYFGSSTTVGSRGSIFNLNSVGQLVYLNVFSSQFTQLEGGGSVVVDGYSITSIFNSCTFNQITSTTSIIYNENSQNSLISCDFSECRNAMILGVSDSPSSTQIIKNCTFTQNGFQKDGSTTAVIYTVATAVSVQDSLFSENNQMPSISIMKSLNGSTVENCQFYGASIGSYVITTQYSTTLSIQNSTFARNQLSSSILYTYFSDLNITSLSFSSNSGLILTVTNSNVTSNNLVVDNNNNFDLLACSQSTIAFTGDNQIQIDTTSLQCTNCTITSTNDDFSCSQPATTFPPTKTSKGLSSGLIAFIVIISVVGLAGLIVVSYHTITHFIHKSRGYSVL</sequence>
<name>A0A152A0T7_TIELA</name>
<evidence type="ECO:0008006" key="5">
    <source>
        <dbReference type="Google" id="ProtNLM"/>
    </source>
</evidence>
<keyword evidence="1" id="KW-0472">Membrane</keyword>
<comment type="caution">
    <text evidence="3">The sequence shown here is derived from an EMBL/GenBank/DDBJ whole genome shotgun (WGS) entry which is preliminary data.</text>
</comment>
<feature type="chain" id="PRO_5007593439" description="Pectin lyase-like family protein" evidence="2">
    <location>
        <begin position="23"/>
        <end position="516"/>
    </location>
</feature>
<reference evidence="3 4" key="1">
    <citation type="submission" date="2015-12" db="EMBL/GenBank/DDBJ databases">
        <title>Dictyostelia acquired genes for synthesis and detection of signals that induce cell-type specialization by lateral gene transfer from prokaryotes.</title>
        <authorList>
            <person name="Gloeckner G."/>
            <person name="Schaap P."/>
        </authorList>
    </citation>
    <scope>NUCLEOTIDE SEQUENCE [LARGE SCALE GENOMIC DNA]</scope>
    <source>
        <strain evidence="3 4">TK</strain>
    </source>
</reference>
<dbReference type="Proteomes" id="UP000076078">
    <property type="component" value="Unassembled WGS sequence"/>
</dbReference>
<accession>A0A152A0T7</accession>
<dbReference type="SUPFAM" id="SSF51126">
    <property type="entry name" value="Pectin lyase-like"/>
    <property type="match status" value="2"/>
</dbReference>
<gene>
    <name evidence="3" type="ORF">DLAC_03824</name>
</gene>
<dbReference type="InParanoid" id="A0A152A0T7"/>
<protein>
    <recommendedName>
        <fullName evidence="5">Pectin lyase-like family protein</fullName>
    </recommendedName>
</protein>
<keyword evidence="2" id="KW-0732">Signal</keyword>
<dbReference type="InterPro" id="IPR011050">
    <property type="entry name" value="Pectin_lyase_fold/virulence"/>
</dbReference>
<dbReference type="AlphaFoldDB" id="A0A152A0T7"/>
<keyword evidence="4" id="KW-1185">Reference proteome</keyword>
<keyword evidence="1" id="KW-0812">Transmembrane</keyword>
<evidence type="ECO:0000256" key="1">
    <source>
        <dbReference type="SAM" id="Phobius"/>
    </source>
</evidence>
<dbReference type="EMBL" id="LODT01000020">
    <property type="protein sequence ID" value="KYQ99872.1"/>
    <property type="molecule type" value="Genomic_DNA"/>
</dbReference>
<organism evidence="3 4">
    <name type="scientific">Tieghemostelium lacteum</name>
    <name type="common">Slime mold</name>
    <name type="synonym">Dictyostelium lacteum</name>
    <dbReference type="NCBI Taxonomy" id="361077"/>
    <lineage>
        <taxon>Eukaryota</taxon>
        <taxon>Amoebozoa</taxon>
        <taxon>Evosea</taxon>
        <taxon>Eumycetozoa</taxon>
        <taxon>Dictyostelia</taxon>
        <taxon>Dictyosteliales</taxon>
        <taxon>Raperosteliaceae</taxon>
        <taxon>Tieghemostelium</taxon>
    </lineage>
</organism>
<feature type="signal peptide" evidence="2">
    <location>
        <begin position="1"/>
        <end position="22"/>
    </location>
</feature>
<evidence type="ECO:0000256" key="2">
    <source>
        <dbReference type="SAM" id="SignalP"/>
    </source>
</evidence>
<feature type="transmembrane region" description="Helical" evidence="1">
    <location>
        <begin position="480"/>
        <end position="503"/>
    </location>
</feature>
<proteinExistence type="predicted"/>
<dbReference type="FunCoup" id="A0A152A0T7">
    <property type="interactions" value="2"/>
</dbReference>